<feature type="transmembrane region" description="Helical" evidence="5">
    <location>
        <begin position="290"/>
        <end position="310"/>
    </location>
</feature>
<evidence type="ECO:0000313" key="7">
    <source>
        <dbReference type="EMBL" id="MFD0903522.1"/>
    </source>
</evidence>
<feature type="transmembrane region" description="Helical" evidence="5">
    <location>
        <begin position="233"/>
        <end position="255"/>
    </location>
</feature>
<keyword evidence="2 5" id="KW-0812">Transmembrane</keyword>
<keyword evidence="4 5" id="KW-0472">Membrane</keyword>
<feature type="transmembrane region" description="Helical" evidence="5">
    <location>
        <begin position="154"/>
        <end position="174"/>
    </location>
</feature>
<feature type="transmembrane region" description="Helical" evidence="5">
    <location>
        <begin position="125"/>
        <end position="148"/>
    </location>
</feature>
<dbReference type="Gene3D" id="1.20.1250.20">
    <property type="entry name" value="MFS general substrate transporter like domains"/>
    <property type="match status" value="2"/>
</dbReference>
<evidence type="ECO:0000256" key="1">
    <source>
        <dbReference type="ARBA" id="ARBA00004651"/>
    </source>
</evidence>
<reference evidence="8" key="1">
    <citation type="journal article" date="2019" name="Int. J. Syst. Evol. Microbiol.">
        <title>The Global Catalogue of Microorganisms (GCM) 10K type strain sequencing project: providing services to taxonomists for standard genome sequencing and annotation.</title>
        <authorList>
            <consortium name="The Broad Institute Genomics Platform"/>
            <consortium name="The Broad Institute Genome Sequencing Center for Infectious Disease"/>
            <person name="Wu L."/>
            <person name="Ma J."/>
        </authorList>
    </citation>
    <scope>NUCLEOTIDE SEQUENCE [LARGE SCALE GENOMIC DNA]</scope>
    <source>
        <strain evidence="8">JCM 31202</strain>
    </source>
</reference>
<keyword evidence="8" id="KW-1185">Reference proteome</keyword>
<dbReference type="Proteomes" id="UP001596972">
    <property type="component" value="Unassembled WGS sequence"/>
</dbReference>
<feature type="transmembrane region" description="Helical" evidence="5">
    <location>
        <begin position="267"/>
        <end position="284"/>
    </location>
</feature>
<feature type="transmembrane region" description="Helical" evidence="5">
    <location>
        <begin position="346"/>
        <end position="367"/>
    </location>
</feature>
<comment type="caution">
    <text evidence="7">The sequence shown here is derived from an EMBL/GenBank/DDBJ whole genome shotgun (WGS) entry which is preliminary data.</text>
</comment>
<keyword evidence="3 5" id="KW-1133">Transmembrane helix</keyword>
<feature type="transmembrane region" description="Helical" evidence="5">
    <location>
        <begin position="63"/>
        <end position="82"/>
    </location>
</feature>
<sequence>MAVLLALVHAVNDALTAVLGALLPMLQARFAAGTATLALLVAVFNVSSSVTQPLLGALADGIGLRRVAAGGVALAAVSLSLVGTAPEIFLVVALLAFGGIGSAALHPVSTSIVGGPTAKNPGLAVGLFTAGGMIGFAAGPILILYLVASRGTGALPWLMLPGLVLALALFVLLPDWQPHGTRLGRFVDRRALTGTVAWLTAAATLISLAFITFTSAVPLWLVTERGLATDHPLLGRTLAAFSLAAGLGALLGGAAGARFGYARTTTVSLLAAVLPMLGVLALPAGPGTVAVAVVAGVLVYASQPLLIVAAQNAAPDAPAATAGIVIGVGNALAGLLYIPVGAAQGVLGLAPSMALTFGLLVPAALIARRALGGVR</sequence>
<dbReference type="PANTHER" id="PTHR43129:SF1">
    <property type="entry name" value="FOSMIDOMYCIN RESISTANCE PROTEIN"/>
    <property type="match status" value="1"/>
</dbReference>
<dbReference type="InterPro" id="IPR011701">
    <property type="entry name" value="MFS"/>
</dbReference>
<dbReference type="InterPro" id="IPR020846">
    <property type="entry name" value="MFS_dom"/>
</dbReference>
<name>A0ABW3ETI3_9ACTN</name>
<comment type="subcellular location">
    <subcellularLocation>
        <location evidence="1">Cell membrane</location>
        <topology evidence="1">Multi-pass membrane protein</topology>
    </subcellularLocation>
</comment>
<feature type="transmembrane region" description="Helical" evidence="5">
    <location>
        <begin position="317"/>
        <end position="340"/>
    </location>
</feature>
<evidence type="ECO:0000256" key="2">
    <source>
        <dbReference type="ARBA" id="ARBA00022692"/>
    </source>
</evidence>
<organism evidence="7 8">
    <name type="scientific">Actinomadura sediminis</name>
    <dbReference type="NCBI Taxonomy" id="1038904"/>
    <lineage>
        <taxon>Bacteria</taxon>
        <taxon>Bacillati</taxon>
        <taxon>Actinomycetota</taxon>
        <taxon>Actinomycetes</taxon>
        <taxon>Streptosporangiales</taxon>
        <taxon>Thermomonosporaceae</taxon>
        <taxon>Actinomadura</taxon>
    </lineage>
</organism>
<dbReference type="InterPro" id="IPR036259">
    <property type="entry name" value="MFS_trans_sf"/>
</dbReference>
<dbReference type="PANTHER" id="PTHR43129">
    <property type="entry name" value="FOSMIDOMYCIN RESISTANCE PROTEIN"/>
    <property type="match status" value="1"/>
</dbReference>
<evidence type="ECO:0000259" key="6">
    <source>
        <dbReference type="PROSITE" id="PS50850"/>
    </source>
</evidence>
<proteinExistence type="predicted"/>
<evidence type="ECO:0000256" key="3">
    <source>
        <dbReference type="ARBA" id="ARBA00022989"/>
    </source>
</evidence>
<protein>
    <submittedName>
        <fullName evidence="7">MFS transporter</fullName>
    </submittedName>
</protein>
<evidence type="ECO:0000313" key="8">
    <source>
        <dbReference type="Proteomes" id="UP001596972"/>
    </source>
</evidence>
<dbReference type="SUPFAM" id="SSF103473">
    <property type="entry name" value="MFS general substrate transporter"/>
    <property type="match status" value="1"/>
</dbReference>
<feature type="transmembrane region" description="Helical" evidence="5">
    <location>
        <begin position="30"/>
        <end position="51"/>
    </location>
</feature>
<dbReference type="RefSeq" id="WP_378302419.1">
    <property type="nucleotide sequence ID" value="NZ_JBHTJA010000057.1"/>
</dbReference>
<feature type="transmembrane region" description="Helical" evidence="5">
    <location>
        <begin position="195"/>
        <end position="221"/>
    </location>
</feature>
<evidence type="ECO:0000256" key="4">
    <source>
        <dbReference type="ARBA" id="ARBA00023136"/>
    </source>
</evidence>
<evidence type="ECO:0000256" key="5">
    <source>
        <dbReference type="SAM" id="Phobius"/>
    </source>
</evidence>
<gene>
    <name evidence="7" type="ORF">ACFQ11_24225</name>
</gene>
<feature type="domain" description="Major facilitator superfamily (MFS) profile" evidence="6">
    <location>
        <begin position="1"/>
        <end position="375"/>
    </location>
</feature>
<dbReference type="PROSITE" id="PS50850">
    <property type="entry name" value="MFS"/>
    <property type="match status" value="1"/>
</dbReference>
<dbReference type="EMBL" id="JBHTJA010000057">
    <property type="protein sequence ID" value="MFD0903522.1"/>
    <property type="molecule type" value="Genomic_DNA"/>
</dbReference>
<dbReference type="Pfam" id="PF07690">
    <property type="entry name" value="MFS_1"/>
    <property type="match status" value="1"/>
</dbReference>
<feature type="transmembrane region" description="Helical" evidence="5">
    <location>
        <begin position="88"/>
        <end position="113"/>
    </location>
</feature>
<accession>A0ABW3ETI3</accession>